<proteinExistence type="predicted"/>
<reference evidence="3" key="1">
    <citation type="submission" date="2019-05" db="EMBL/GenBank/DDBJ databases">
        <title>Annotation for the trematode Fasciolopsis buski.</title>
        <authorList>
            <person name="Choi Y.-J."/>
        </authorList>
    </citation>
    <scope>NUCLEOTIDE SEQUENCE</scope>
    <source>
        <strain evidence="3">HT</strain>
        <tissue evidence="3">Whole worm</tissue>
    </source>
</reference>
<evidence type="ECO:0000256" key="1">
    <source>
        <dbReference type="SAM" id="MobiDB-lite"/>
    </source>
</evidence>
<feature type="compositionally biased region" description="Low complexity" evidence="1">
    <location>
        <begin position="102"/>
        <end position="112"/>
    </location>
</feature>
<dbReference type="InterPro" id="IPR022226">
    <property type="entry name" value="DUF3752"/>
</dbReference>
<protein>
    <recommendedName>
        <fullName evidence="2">DUF3752 domain-containing protein</fullName>
    </recommendedName>
</protein>
<dbReference type="OrthoDB" id="73491at2759"/>
<feature type="compositionally biased region" description="Polar residues" evidence="1">
    <location>
        <begin position="37"/>
        <end position="48"/>
    </location>
</feature>
<feature type="domain" description="DUF3752" evidence="2">
    <location>
        <begin position="14"/>
        <end position="153"/>
    </location>
</feature>
<evidence type="ECO:0000313" key="3">
    <source>
        <dbReference type="EMBL" id="KAA0185290.1"/>
    </source>
</evidence>
<feature type="compositionally biased region" description="Polar residues" evidence="1">
    <location>
        <begin position="1"/>
        <end position="12"/>
    </location>
</feature>
<evidence type="ECO:0000259" key="2">
    <source>
        <dbReference type="Pfam" id="PF12572"/>
    </source>
</evidence>
<dbReference type="PANTHER" id="PTHR46370">
    <property type="entry name" value="GPALPP MOTIFS-CONTAINING PROTEIN 1"/>
    <property type="match status" value="1"/>
</dbReference>
<dbReference type="InterPro" id="IPR046331">
    <property type="entry name" value="GPAM1-like"/>
</dbReference>
<sequence>MTQLLPTSSSNLGAALKPRKFQQSLSGSVEAGYDSSWFKTPGSNSNAVNDRDEVISTDKAPTSLLELHRKKMEKKSKKKEKKEKKKRKHNKKHRQKLRHNISPESSSSSTSSLTPQLTRRPFDRDKDLKISCIDSAARHALIERSKQLSSRFGYGSRQFL</sequence>
<accession>A0A8E0RQB9</accession>
<feature type="compositionally biased region" description="Basic residues" evidence="1">
    <location>
        <begin position="68"/>
        <end position="99"/>
    </location>
</feature>
<dbReference type="PANTHER" id="PTHR46370:SF1">
    <property type="entry name" value="GPALPP MOTIFS-CONTAINING PROTEIN 1"/>
    <property type="match status" value="1"/>
</dbReference>
<dbReference type="Proteomes" id="UP000728185">
    <property type="component" value="Unassembled WGS sequence"/>
</dbReference>
<name>A0A8E0RQB9_9TREM</name>
<gene>
    <name evidence="3" type="ORF">FBUS_07191</name>
</gene>
<dbReference type="Pfam" id="PF12572">
    <property type="entry name" value="DUF3752"/>
    <property type="match status" value="1"/>
</dbReference>
<organism evidence="3 4">
    <name type="scientific">Fasciolopsis buskii</name>
    <dbReference type="NCBI Taxonomy" id="27845"/>
    <lineage>
        <taxon>Eukaryota</taxon>
        <taxon>Metazoa</taxon>
        <taxon>Spiralia</taxon>
        <taxon>Lophotrochozoa</taxon>
        <taxon>Platyhelminthes</taxon>
        <taxon>Trematoda</taxon>
        <taxon>Digenea</taxon>
        <taxon>Plagiorchiida</taxon>
        <taxon>Echinostomata</taxon>
        <taxon>Echinostomatoidea</taxon>
        <taxon>Fasciolidae</taxon>
        <taxon>Fasciolopsis</taxon>
    </lineage>
</organism>
<keyword evidence="4" id="KW-1185">Reference proteome</keyword>
<dbReference type="AlphaFoldDB" id="A0A8E0RQB9"/>
<dbReference type="EMBL" id="LUCM01010567">
    <property type="protein sequence ID" value="KAA0185290.1"/>
    <property type="molecule type" value="Genomic_DNA"/>
</dbReference>
<comment type="caution">
    <text evidence="3">The sequence shown here is derived from an EMBL/GenBank/DDBJ whole genome shotgun (WGS) entry which is preliminary data.</text>
</comment>
<feature type="region of interest" description="Disordered" evidence="1">
    <location>
        <begin position="1"/>
        <end position="125"/>
    </location>
</feature>
<evidence type="ECO:0000313" key="4">
    <source>
        <dbReference type="Proteomes" id="UP000728185"/>
    </source>
</evidence>